<dbReference type="OrthoDB" id="332281at2759"/>
<feature type="region of interest" description="Disordered" evidence="9">
    <location>
        <begin position="1"/>
        <end position="72"/>
    </location>
</feature>
<dbReference type="InterPro" id="IPR009316">
    <property type="entry name" value="COG2"/>
</dbReference>
<evidence type="ECO:0000259" key="10">
    <source>
        <dbReference type="Pfam" id="PF06148"/>
    </source>
</evidence>
<keyword evidence="6" id="KW-0333">Golgi apparatus</keyword>
<gene>
    <name evidence="11" type="ORF">Micbo1qcDRAFT_161520</name>
</gene>
<dbReference type="Pfam" id="PF06148">
    <property type="entry name" value="COG2_N"/>
    <property type="match status" value="1"/>
</dbReference>
<dbReference type="AlphaFoldDB" id="A0A136J8K1"/>
<evidence type="ECO:0000256" key="5">
    <source>
        <dbReference type="ARBA" id="ARBA00022927"/>
    </source>
</evidence>
<comment type="subcellular location">
    <subcellularLocation>
        <location evidence="1">Golgi apparatus membrane</location>
        <topology evidence="1">Peripheral membrane protein</topology>
    </subcellularLocation>
</comment>
<name>A0A136J8K1_9PEZI</name>
<keyword evidence="7" id="KW-0472">Membrane</keyword>
<dbReference type="GO" id="GO:0007030">
    <property type="term" value="P:Golgi organization"/>
    <property type="evidence" value="ECO:0007669"/>
    <property type="project" value="InterPro"/>
</dbReference>
<evidence type="ECO:0000256" key="1">
    <source>
        <dbReference type="ARBA" id="ARBA00004395"/>
    </source>
</evidence>
<dbReference type="STRING" id="196109.A0A136J8K1"/>
<evidence type="ECO:0000256" key="2">
    <source>
        <dbReference type="ARBA" id="ARBA00007603"/>
    </source>
</evidence>
<reference evidence="12" key="1">
    <citation type="submission" date="2016-02" db="EMBL/GenBank/DDBJ databases">
        <title>Draft genome sequence of Microdochium bolleyi, a fungal endophyte of beachgrass.</title>
        <authorList>
            <consortium name="DOE Joint Genome Institute"/>
            <person name="David A.S."/>
            <person name="May G."/>
            <person name="Haridas S."/>
            <person name="Lim J."/>
            <person name="Wang M."/>
            <person name="Labutti K."/>
            <person name="Lipzen A."/>
            <person name="Barry K."/>
            <person name="Grigoriev I.V."/>
        </authorList>
    </citation>
    <scope>NUCLEOTIDE SEQUENCE [LARGE SCALE GENOMIC DNA]</scope>
    <source>
        <strain evidence="12">J235TASD1</strain>
    </source>
</reference>
<keyword evidence="4" id="KW-0813">Transport</keyword>
<feature type="region of interest" description="Disordered" evidence="9">
    <location>
        <begin position="216"/>
        <end position="259"/>
    </location>
</feature>
<feature type="compositionally biased region" description="Acidic residues" evidence="9">
    <location>
        <begin position="55"/>
        <end position="67"/>
    </location>
</feature>
<dbReference type="InterPro" id="IPR024602">
    <property type="entry name" value="COG_su2_N"/>
</dbReference>
<evidence type="ECO:0000256" key="4">
    <source>
        <dbReference type="ARBA" id="ARBA00022448"/>
    </source>
</evidence>
<keyword evidence="5" id="KW-0653">Protein transport</keyword>
<dbReference type="InParanoid" id="A0A136J8K1"/>
<dbReference type="GO" id="GO:0006891">
    <property type="term" value="P:intra-Golgi vesicle-mediated transport"/>
    <property type="evidence" value="ECO:0007669"/>
    <property type="project" value="TreeGrafter"/>
</dbReference>
<evidence type="ECO:0000256" key="7">
    <source>
        <dbReference type="ARBA" id="ARBA00023136"/>
    </source>
</evidence>
<evidence type="ECO:0000256" key="6">
    <source>
        <dbReference type="ARBA" id="ARBA00023034"/>
    </source>
</evidence>
<dbReference type="PANTHER" id="PTHR12961:SF0">
    <property type="entry name" value="CONSERVED OLIGOMERIC GOLGI COMPLEX SUBUNIT 2"/>
    <property type="match status" value="1"/>
</dbReference>
<dbReference type="GO" id="GO:0000139">
    <property type="term" value="C:Golgi membrane"/>
    <property type="evidence" value="ECO:0007669"/>
    <property type="project" value="UniProtKB-SubCell"/>
</dbReference>
<evidence type="ECO:0000256" key="8">
    <source>
        <dbReference type="ARBA" id="ARBA00031344"/>
    </source>
</evidence>
<accession>A0A136J8K1</accession>
<proteinExistence type="inferred from homology"/>
<dbReference type="PANTHER" id="PTHR12961">
    <property type="entry name" value="CONSERVED OLIGOMERIC GOLGI COMPLEX COMPONENT 2"/>
    <property type="match status" value="1"/>
</dbReference>
<evidence type="ECO:0000256" key="9">
    <source>
        <dbReference type="SAM" id="MobiDB-lite"/>
    </source>
</evidence>
<feature type="compositionally biased region" description="Low complexity" evidence="9">
    <location>
        <begin position="23"/>
        <end position="44"/>
    </location>
</feature>
<protein>
    <recommendedName>
        <fullName evidence="3">Conserved oligomeric Golgi complex subunit 2</fullName>
    </recommendedName>
    <alternativeName>
        <fullName evidence="8">Component of oligomeric Golgi complex 2</fullName>
    </alternativeName>
</protein>
<keyword evidence="12" id="KW-1185">Reference proteome</keyword>
<feature type="compositionally biased region" description="Polar residues" evidence="9">
    <location>
        <begin position="1"/>
        <end position="17"/>
    </location>
</feature>
<organism evidence="11 12">
    <name type="scientific">Microdochium bolleyi</name>
    <dbReference type="NCBI Taxonomy" id="196109"/>
    <lineage>
        <taxon>Eukaryota</taxon>
        <taxon>Fungi</taxon>
        <taxon>Dikarya</taxon>
        <taxon>Ascomycota</taxon>
        <taxon>Pezizomycotina</taxon>
        <taxon>Sordariomycetes</taxon>
        <taxon>Xylariomycetidae</taxon>
        <taxon>Xylariales</taxon>
        <taxon>Microdochiaceae</taxon>
        <taxon>Microdochium</taxon>
    </lineage>
</organism>
<feature type="domain" description="Conserved oligomeric Golgi complex subunit 2 N-terminal" evidence="10">
    <location>
        <begin position="75"/>
        <end position="150"/>
    </location>
</feature>
<dbReference type="GO" id="GO:0017119">
    <property type="term" value="C:Golgi transport complex"/>
    <property type="evidence" value="ECO:0007669"/>
    <property type="project" value="TreeGrafter"/>
</dbReference>
<evidence type="ECO:0000313" key="11">
    <source>
        <dbReference type="EMBL" id="KXJ93503.1"/>
    </source>
</evidence>
<dbReference type="GO" id="GO:0015031">
    <property type="term" value="P:protein transport"/>
    <property type="evidence" value="ECO:0007669"/>
    <property type="project" value="UniProtKB-KW"/>
</dbReference>
<sequence>MAQSSTQQLPSRLSSSKGAFALPSSSGSSSPSPSPTHVPGSSHHFPTNHNHTRSDDDDDLDDDDDDQPLPFPAALARSDFLSPDFDPAAYLSSLVAAHRHQTLEDLRSDLRDRSAAISVELLELVNANYTAFLSLGSELRGGEERVEDVRVSLLGFRRAIEEIKGRVRERGREVTGLNGELLEVRRDIERGRLMVELDERVAEIEGRLALGSDPAKRSRGLGGVVDSDDEDFDEDEESETDDDAAAAGGRLGGQIGKGSSPAKLSDLAHAYAVVDELADEIGRDTAFVRKMDERMIRCRNTILLDLNTALKEAKGKAKAERQKAGSGRRSDTARLLKLMNIYNVLDAQGEAVKALKGA</sequence>
<evidence type="ECO:0000313" key="12">
    <source>
        <dbReference type="Proteomes" id="UP000070501"/>
    </source>
</evidence>
<comment type="similarity">
    <text evidence="2">Belongs to the COG2 family.</text>
</comment>
<dbReference type="EMBL" id="KQ964248">
    <property type="protein sequence ID" value="KXJ93503.1"/>
    <property type="molecule type" value="Genomic_DNA"/>
</dbReference>
<feature type="compositionally biased region" description="Acidic residues" evidence="9">
    <location>
        <begin position="226"/>
        <end position="244"/>
    </location>
</feature>
<dbReference type="Proteomes" id="UP000070501">
    <property type="component" value="Unassembled WGS sequence"/>
</dbReference>
<evidence type="ECO:0000256" key="3">
    <source>
        <dbReference type="ARBA" id="ARBA00020977"/>
    </source>
</evidence>